<dbReference type="GO" id="GO:0015171">
    <property type="term" value="F:amino acid transmembrane transporter activity"/>
    <property type="evidence" value="ECO:0007669"/>
    <property type="project" value="TreeGrafter"/>
</dbReference>
<dbReference type="RefSeq" id="WP_188175640.1">
    <property type="nucleotide sequence ID" value="NZ_JACVVD010000005.1"/>
</dbReference>
<dbReference type="EMBL" id="JACVVD010000005">
    <property type="protein sequence ID" value="MBD0381857.1"/>
    <property type="molecule type" value="Genomic_DNA"/>
</dbReference>
<evidence type="ECO:0000256" key="6">
    <source>
        <dbReference type="SAM" id="Phobius"/>
    </source>
</evidence>
<proteinExistence type="predicted"/>
<keyword evidence="2" id="KW-1003">Cell membrane</keyword>
<organism evidence="7 8">
    <name type="scientific">Paenibacillus sedimenti</name>
    <dbReference type="NCBI Taxonomy" id="2770274"/>
    <lineage>
        <taxon>Bacteria</taxon>
        <taxon>Bacillati</taxon>
        <taxon>Bacillota</taxon>
        <taxon>Bacilli</taxon>
        <taxon>Bacillales</taxon>
        <taxon>Paenibacillaceae</taxon>
        <taxon>Paenibacillus</taxon>
    </lineage>
</organism>
<dbReference type="InterPro" id="IPR001123">
    <property type="entry name" value="LeuE-type"/>
</dbReference>
<dbReference type="PANTHER" id="PTHR30086">
    <property type="entry name" value="ARGININE EXPORTER PROTEIN ARGO"/>
    <property type="match status" value="1"/>
</dbReference>
<evidence type="ECO:0000256" key="5">
    <source>
        <dbReference type="ARBA" id="ARBA00023136"/>
    </source>
</evidence>
<gene>
    <name evidence="7" type="ORF">ICC18_17160</name>
</gene>
<evidence type="ECO:0000256" key="1">
    <source>
        <dbReference type="ARBA" id="ARBA00004651"/>
    </source>
</evidence>
<keyword evidence="4 6" id="KW-1133">Transmembrane helix</keyword>
<protein>
    <submittedName>
        <fullName evidence="7">LysE family transporter</fullName>
    </submittedName>
</protein>
<dbReference type="Pfam" id="PF01810">
    <property type="entry name" value="LysE"/>
    <property type="match status" value="1"/>
</dbReference>
<feature type="transmembrane region" description="Helical" evidence="6">
    <location>
        <begin position="96"/>
        <end position="117"/>
    </location>
</feature>
<evidence type="ECO:0000256" key="4">
    <source>
        <dbReference type="ARBA" id="ARBA00022989"/>
    </source>
</evidence>
<feature type="transmembrane region" description="Helical" evidence="6">
    <location>
        <begin position="212"/>
        <end position="233"/>
    </location>
</feature>
<evidence type="ECO:0000256" key="2">
    <source>
        <dbReference type="ARBA" id="ARBA00022475"/>
    </source>
</evidence>
<evidence type="ECO:0000256" key="3">
    <source>
        <dbReference type="ARBA" id="ARBA00022692"/>
    </source>
</evidence>
<feature type="transmembrane region" description="Helical" evidence="6">
    <location>
        <begin position="138"/>
        <end position="159"/>
    </location>
</feature>
<keyword evidence="8" id="KW-1185">Reference proteome</keyword>
<evidence type="ECO:0000313" key="8">
    <source>
        <dbReference type="Proteomes" id="UP000650466"/>
    </source>
</evidence>
<feature type="transmembrane region" description="Helical" evidence="6">
    <location>
        <begin position="179"/>
        <end position="200"/>
    </location>
</feature>
<evidence type="ECO:0000313" key="7">
    <source>
        <dbReference type="EMBL" id="MBD0381857.1"/>
    </source>
</evidence>
<comment type="subcellular location">
    <subcellularLocation>
        <location evidence="1">Cell membrane</location>
        <topology evidence="1">Multi-pass membrane protein</topology>
    </subcellularLocation>
</comment>
<name>A0A926KPW4_9BACL</name>
<dbReference type="GO" id="GO:0005886">
    <property type="term" value="C:plasma membrane"/>
    <property type="evidence" value="ECO:0007669"/>
    <property type="project" value="UniProtKB-SubCell"/>
</dbReference>
<comment type="caution">
    <text evidence="7">The sequence shown here is derived from an EMBL/GenBank/DDBJ whole genome shotgun (WGS) entry which is preliminary data.</text>
</comment>
<dbReference type="AlphaFoldDB" id="A0A926KPW4"/>
<accession>A0A926KPW4</accession>
<feature type="transmembrane region" description="Helical" evidence="6">
    <location>
        <begin position="20"/>
        <end position="44"/>
    </location>
</feature>
<sequence>MATIPREYMLSSLFLRGEGFFILERMIILELYISGFLIGMSLVLELGTGNLGLIRTGITKGFLPAFIFSLGCAVGDMVYAVLSVLGIALLLQSSSIFQIVLWIGGTIMLCYLTYKAFKDFFSPKLLNLKGKGIEKKSLWAYFFTGIWLVVSAPTALVWFATVGGSVVSSTIGNASDQSLMPFFIGFVTVSIVWGAILAYLSSIGGKLMGAKMLRFFSLASGFLFLYFTFYVFISGIKIL</sequence>
<keyword evidence="5 6" id="KW-0472">Membrane</keyword>
<dbReference type="Proteomes" id="UP000650466">
    <property type="component" value="Unassembled WGS sequence"/>
</dbReference>
<keyword evidence="3 6" id="KW-0812">Transmembrane</keyword>
<feature type="transmembrane region" description="Helical" evidence="6">
    <location>
        <begin position="65"/>
        <end position="90"/>
    </location>
</feature>
<reference evidence="7" key="1">
    <citation type="submission" date="2020-09" db="EMBL/GenBank/DDBJ databases">
        <title>Draft Genome Sequence of Paenibacillus sp. WST5.</title>
        <authorList>
            <person name="Bao Z."/>
        </authorList>
    </citation>
    <scope>NUCLEOTIDE SEQUENCE</scope>
    <source>
        <strain evidence="7">WST5</strain>
    </source>
</reference>
<dbReference type="PANTHER" id="PTHR30086:SF20">
    <property type="entry name" value="ARGININE EXPORTER PROTEIN ARGO-RELATED"/>
    <property type="match status" value="1"/>
</dbReference>